<evidence type="ECO:0000313" key="1">
    <source>
        <dbReference type="EMBL" id="MBX46780.1"/>
    </source>
</evidence>
<organism evidence="1">
    <name type="scientific">Rhizophora mucronata</name>
    <name type="common">Asiatic mangrove</name>
    <dbReference type="NCBI Taxonomy" id="61149"/>
    <lineage>
        <taxon>Eukaryota</taxon>
        <taxon>Viridiplantae</taxon>
        <taxon>Streptophyta</taxon>
        <taxon>Embryophyta</taxon>
        <taxon>Tracheophyta</taxon>
        <taxon>Spermatophyta</taxon>
        <taxon>Magnoliopsida</taxon>
        <taxon>eudicotyledons</taxon>
        <taxon>Gunneridae</taxon>
        <taxon>Pentapetalae</taxon>
        <taxon>rosids</taxon>
        <taxon>fabids</taxon>
        <taxon>Malpighiales</taxon>
        <taxon>Rhizophoraceae</taxon>
        <taxon>Rhizophora</taxon>
    </lineage>
</organism>
<name>A0A2P2NWF1_RHIMU</name>
<reference evidence="1" key="1">
    <citation type="submission" date="2018-02" db="EMBL/GenBank/DDBJ databases">
        <title>Rhizophora mucronata_Transcriptome.</title>
        <authorList>
            <person name="Meera S.P."/>
            <person name="Sreeshan A."/>
            <person name="Augustine A."/>
        </authorList>
    </citation>
    <scope>NUCLEOTIDE SEQUENCE</scope>
    <source>
        <tissue evidence="1">Leaf</tissue>
    </source>
</reference>
<dbReference type="EMBL" id="GGEC01066296">
    <property type="protein sequence ID" value="MBX46780.1"/>
    <property type="molecule type" value="Transcribed_RNA"/>
</dbReference>
<dbReference type="AlphaFoldDB" id="A0A2P2NWF1"/>
<accession>A0A2P2NWF1</accession>
<protein>
    <submittedName>
        <fullName evidence="1">Uncharacterized protein</fullName>
    </submittedName>
</protein>
<proteinExistence type="predicted"/>
<sequence>MPNILVNELASSIQCCSKV</sequence>